<dbReference type="InterPro" id="IPR003594">
    <property type="entry name" value="HATPase_dom"/>
</dbReference>
<dbReference type="EMBL" id="QBML01000003">
    <property type="protein sequence ID" value="PZO44206.1"/>
    <property type="molecule type" value="Genomic_DNA"/>
</dbReference>
<dbReference type="SUPFAM" id="SSF55874">
    <property type="entry name" value="ATPase domain of HSP90 chaperone/DNA topoisomerase II/histidine kinase"/>
    <property type="match status" value="1"/>
</dbReference>
<evidence type="ECO:0000259" key="14">
    <source>
        <dbReference type="PROSITE" id="PS50109"/>
    </source>
</evidence>
<evidence type="ECO:0000256" key="7">
    <source>
        <dbReference type="ARBA" id="ARBA00022741"/>
    </source>
</evidence>
<dbReference type="PANTHER" id="PTHR43711:SF1">
    <property type="entry name" value="HISTIDINE KINASE 1"/>
    <property type="match status" value="1"/>
</dbReference>
<evidence type="ECO:0000256" key="3">
    <source>
        <dbReference type="ARBA" id="ARBA00012438"/>
    </source>
</evidence>
<dbReference type="Pfam" id="PF00512">
    <property type="entry name" value="HisKA"/>
    <property type="match status" value="1"/>
</dbReference>
<dbReference type="AlphaFoldDB" id="A0A2W4WH84"/>
<accession>A0A2W4WH84</accession>
<dbReference type="CDD" id="cd00082">
    <property type="entry name" value="HisKA"/>
    <property type="match status" value="1"/>
</dbReference>
<keyword evidence="10 13" id="KW-1133">Transmembrane helix</keyword>
<dbReference type="GO" id="GO:0016020">
    <property type="term" value="C:membrane"/>
    <property type="evidence" value="ECO:0007669"/>
    <property type="project" value="UniProtKB-SubCell"/>
</dbReference>
<evidence type="ECO:0000256" key="10">
    <source>
        <dbReference type="ARBA" id="ARBA00022989"/>
    </source>
</evidence>
<evidence type="ECO:0000256" key="12">
    <source>
        <dbReference type="ARBA" id="ARBA00023136"/>
    </source>
</evidence>
<evidence type="ECO:0000256" key="13">
    <source>
        <dbReference type="SAM" id="Phobius"/>
    </source>
</evidence>
<keyword evidence="8 15" id="KW-0418">Kinase</keyword>
<evidence type="ECO:0000313" key="16">
    <source>
        <dbReference type="Proteomes" id="UP000249467"/>
    </source>
</evidence>
<comment type="catalytic activity">
    <reaction evidence="1">
        <text>ATP + protein L-histidine = ADP + protein N-phospho-L-histidine.</text>
        <dbReference type="EC" id="2.7.13.3"/>
    </reaction>
</comment>
<reference evidence="15 16" key="1">
    <citation type="submission" date="2018-04" db="EMBL/GenBank/DDBJ databases">
        <authorList>
            <person name="Go L.Y."/>
            <person name="Mitchell J.A."/>
        </authorList>
    </citation>
    <scope>NUCLEOTIDE SEQUENCE [LARGE SCALE GENOMIC DNA]</scope>
    <source>
        <strain evidence="15">ULC066bin1</strain>
    </source>
</reference>
<keyword evidence="9" id="KW-0067">ATP-binding</keyword>
<dbReference type="SMART" id="SM00387">
    <property type="entry name" value="HATPase_c"/>
    <property type="match status" value="1"/>
</dbReference>
<dbReference type="Proteomes" id="UP000249467">
    <property type="component" value="Unassembled WGS sequence"/>
</dbReference>
<evidence type="ECO:0000256" key="11">
    <source>
        <dbReference type="ARBA" id="ARBA00023012"/>
    </source>
</evidence>
<dbReference type="InterPro" id="IPR005467">
    <property type="entry name" value="His_kinase_dom"/>
</dbReference>
<feature type="domain" description="Histidine kinase" evidence="14">
    <location>
        <begin position="195"/>
        <end position="408"/>
    </location>
</feature>
<sequence>MFQKTRLRLLLAYLGIFASILSIFAIAVRTVFVHTMTNQVVDKLTTLGQTVAASSGFKNGRIQVADNLSVRDLDVQRQALQWIDIKGNTIYIQGNRTLSLPAAIRESIQIQPSKPSLISVNIPIVDTYNRSLVGYLRVSQSLEDLNETFRKLDIGLAGGAAIALILVGMGGIFLTRQAMRPIENSFDRLQQFTADASHELRSPLMAIKASSQVALRYPEGMRPTDAEEFKAIARSAERMSRLTEDLLILARMDKKLKATWESINLTELLQHLVTQFQAQALEKNLTLIYQSSGSLMLKGNSEQILRLFTNLIENAIHYTPSGGKITVSASLIGQSIDVKVEDTGIGIAPDQLEHIFDRFWRADTSRSQWTGGSGLGLAIAKSIVEAHGGKITVTCELVGSCFTVKLPT</sequence>
<dbReference type="CDD" id="cd00075">
    <property type="entry name" value="HATPase"/>
    <property type="match status" value="1"/>
</dbReference>
<dbReference type="GO" id="GO:0005524">
    <property type="term" value="F:ATP binding"/>
    <property type="evidence" value="ECO:0007669"/>
    <property type="project" value="UniProtKB-KW"/>
</dbReference>
<evidence type="ECO:0000256" key="2">
    <source>
        <dbReference type="ARBA" id="ARBA00004370"/>
    </source>
</evidence>
<feature type="transmembrane region" description="Helical" evidence="13">
    <location>
        <begin position="154"/>
        <end position="174"/>
    </location>
</feature>
<protein>
    <recommendedName>
        <fullName evidence="3">histidine kinase</fullName>
        <ecNumber evidence="3">2.7.13.3</ecNumber>
    </recommendedName>
</protein>
<organism evidence="15 16">
    <name type="scientific">Pseudanabaena frigida</name>
    <dbReference type="NCBI Taxonomy" id="945775"/>
    <lineage>
        <taxon>Bacteria</taxon>
        <taxon>Bacillati</taxon>
        <taxon>Cyanobacteriota</taxon>
        <taxon>Cyanophyceae</taxon>
        <taxon>Pseudanabaenales</taxon>
        <taxon>Pseudanabaenaceae</taxon>
        <taxon>Pseudanabaena</taxon>
    </lineage>
</organism>
<comment type="caution">
    <text evidence="15">The sequence shown here is derived from an EMBL/GenBank/DDBJ whole genome shotgun (WGS) entry which is preliminary data.</text>
</comment>
<name>A0A2W4WH84_9CYAN</name>
<keyword evidence="4" id="KW-0597">Phosphoprotein</keyword>
<dbReference type="Gene3D" id="1.10.287.130">
    <property type="match status" value="1"/>
</dbReference>
<evidence type="ECO:0000256" key="9">
    <source>
        <dbReference type="ARBA" id="ARBA00022840"/>
    </source>
</evidence>
<dbReference type="FunFam" id="3.30.565.10:FF:000013">
    <property type="entry name" value="Two-component sensor histidine kinase"/>
    <property type="match status" value="1"/>
</dbReference>
<comment type="subcellular location">
    <subcellularLocation>
        <location evidence="2">Membrane</location>
    </subcellularLocation>
</comment>
<dbReference type="InterPro" id="IPR036890">
    <property type="entry name" value="HATPase_C_sf"/>
</dbReference>
<dbReference type="PRINTS" id="PR00344">
    <property type="entry name" value="BCTRLSENSOR"/>
</dbReference>
<evidence type="ECO:0000313" key="15">
    <source>
        <dbReference type="EMBL" id="PZO44206.1"/>
    </source>
</evidence>
<keyword evidence="12 13" id="KW-0472">Membrane</keyword>
<evidence type="ECO:0000256" key="4">
    <source>
        <dbReference type="ARBA" id="ARBA00022553"/>
    </source>
</evidence>
<evidence type="ECO:0000256" key="8">
    <source>
        <dbReference type="ARBA" id="ARBA00022777"/>
    </source>
</evidence>
<evidence type="ECO:0000256" key="5">
    <source>
        <dbReference type="ARBA" id="ARBA00022679"/>
    </source>
</evidence>
<keyword evidence="6 13" id="KW-0812">Transmembrane</keyword>
<dbReference type="SUPFAM" id="SSF47384">
    <property type="entry name" value="Homodimeric domain of signal transducing histidine kinase"/>
    <property type="match status" value="1"/>
</dbReference>
<evidence type="ECO:0000256" key="6">
    <source>
        <dbReference type="ARBA" id="ARBA00022692"/>
    </source>
</evidence>
<dbReference type="Pfam" id="PF02518">
    <property type="entry name" value="HATPase_c"/>
    <property type="match status" value="1"/>
</dbReference>
<gene>
    <name evidence="15" type="ORF">DCF19_03125</name>
</gene>
<evidence type="ECO:0000256" key="1">
    <source>
        <dbReference type="ARBA" id="ARBA00000085"/>
    </source>
</evidence>
<dbReference type="GO" id="GO:0000155">
    <property type="term" value="F:phosphorelay sensor kinase activity"/>
    <property type="evidence" value="ECO:0007669"/>
    <property type="project" value="InterPro"/>
</dbReference>
<keyword evidence="5" id="KW-0808">Transferase</keyword>
<dbReference type="InterPro" id="IPR004358">
    <property type="entry name" value="Sig_transdc_His_kin-like_C"/>
</dbReference>
<dbReference type="PANTHER" id="PTHR43711">
    <property type="entry name" value="TWO-COMPONENT HISTIDINE KINASE"/>
    <property type="match status" value="1"/>
</dbReference>
<keyword evidence="7" id="KW-0547">Nucleotide-binding</keyword>
<proteinExistence type="predicted"/>
<dbReference type="SMART" id="SM00388">
    <property type="entry name" value="HisKA"/>
    <property type="match status" value="1"/>
</dbReference>
<dbReference type="EC" id="2.7.13.3" evidence="3"/>
<feature type="transmembrane region" description="Helical" evidence="13">
    <location>
        <begin position="7"/>
        <end position="28"/>
    </location>
</feature>
<dbReference type="Gene3D" id="3.30.565.10">
    <property type="entry name" value="Histidine kinase-like ATPase, C-terminal domain"/>
    <property type="match status" value="1"/>
</dbReference>
<dbReference type="InterPro" id="IPR050736">
    <property type="entry name" value="Sensor_HK_Regulatory"/>
</dbReference>
<dbReference type="PROSITE" id="PS50109">
    <property type="entry name" value="HIS_KIN"/>
    <property type="match status" value="1"/>
</dbReference>
<dbReference type="InterPro" id="IPR003661">
    <property type="entry name" value="HisK_dim/P_dom"/>
</dbReference>
<keyword evidence="11" id="KW-0902">Two-component regulatory system</keyword>
<dbReference type="InterPro" id="IPR036097">
    <property type="entry name" value="HisK_dim/P_sf"/>
</dbReference>
<reference evidence="15 16" key="2">
    <citation type="submission" date="2018-06" db="EMBL/GenBank/DDBJ databases">
        <title>Metagenomic assembly of (sub)arctic Cyanobacteria and their associated microbiome from non-axenic cultures.</title>
        <authorList>
            <person name="Baurain D."/>
        </authorList>
    </citation>
    <scope>NUCLEOTIDE SEQUENCE [LARGE SCALE GENOMIC DNA]</scope>
    <source>
        <strain evidence="15">ULC066bin1</strain>
    </source>
</reference>